<feature type="transmembrane region" description="Helical" evidence="1">
    <location>
        <begin position="20"/>
        <end position="45"/>
    </location>
</feature>
<dbReference type="AlphaFoldDB" id="A0A812E5G0"/>
<comment type="caution">
    <text evidence="2">The sequence shown here is derived from an EMBL/GenBank/DDBJ whole genome shotgun (WGS) entry which is preliminary data.</text>
</comment>
<protein>
    <submittedName>
        <fullName evidence="2">Uncharacterized protein</fullName>
    </submittedName>
</protein>
<keyword evidence="1" id="KW-0472">Membrane</keyword>
<feature type="transmembrane region" description="Helical" evidence="1">
    <location>
        <begin position="77"/>
        <end position="101"/>
    </location>
</feature>
<gene>
    <name evidence="2" type="ORF">SPHA_66525</name>
</gene>
<feature type="transmembrane region" description="Helical" evidence="1">
    <location>
        <begin position="52"/>
        <end position="71"/>
    </location>
</feature>
<reference evidence="2" key="1">
    <citation type="submission" date="2021-01" db="EMBL/GenBank/DDBJ databases">
        <authorList>
            <person name="Li R."/>
            <person name="Bekaert M."/>
        </authorList>
    </citation>
    <scope>NUCLEOTIDE SEQUENCE</scope>
    <source>
        <strain evidence="2">Farmed</strain>
    </source>
</reference>
<keyword evidence="1" id="KW-1133">Transmembrane helix</keyword>
<name>A0A812E5G0_ACAPH</name>
<keyword evidence="3" id="KW-1185">Reference proteome</keyword>
<sequence>MLFSIDYFSSVTYFPFYLSLSPFFLFFSSSFLFLHSSFISLLSVFSHFLSPSFLIFSLIYAFHLFSFVFFPSLSPTLFFLIFFISPPFSINILSSLFLILLPLHLPSFLLLLLLLLLHLHLLPIHLSPFFLSPPPLSFTPSTFYSITNDLSFFTHAIPHSLLTKMRFSSGQHCTYF</sequence>
<evidence type="ECO:0000256" key="1">
    <source>
        <dbReference type="SAM" id="Phobius"/>
    </source>
</evidence>
<keyword evidence="1" id="KW-0812">Transmembrane</keyword>
<accession>A0A812E5G0</accession>
<evidence type="ECO:0000313" key="2">
    <source>
        <dbReference type="EMBL" id="CAE1315688.1"/>
    </source>
</evidence>
<proteinExistence type="predicted"/>
<organism evidence="2 3">
    <name type="scientific">Acanthosepion pharaonis</name>
    <name type="common">Pharaoh cuttlefish</name>
    <name type="synonym">Sepia pharaonis</name>
    <dbReference type="NCBI Taxonomy" id="158019"/>
    <lineage>
        <taxon>Eukaryota</taxon>
        <taxon>Metazoa</taxon>
        <taxon>Spiralia</taxon>
        <taxon>Lophotrochozoa</taxon>
        <taxon>Mollusca</taxon>
        <taxon>Cephalopoda</taxon>
        <taxon>Coleoidea</taxon>
        <taxon>Decapodiformes</taxon>
        <taxon>Sepiida</taxon>
        <taxon>Sepiina</taxon>
        <taxon>Sepiidae</taxon>
        <taxon>Acanthosepion</taxon>
    </lineage>
</organism>
<dbReference type="Proteomes" id="UP000597762">
    <property type="component" value="Unassembled WGS sequence"/>
</dbReference>
<evidence type="ECO:0000313" key="3">
    <source>
        <dbReference type="Proteomes" id="UP000597762"/>
    </source>
</evidence>
<dbReference type="EMBL" id="CAHIKZ030004804">
    <property type="protein sequence ID" value="CAE1315688.1"/>
    <property type="molecule type" value="Genomic_DNA"/>
</dbReference>
<feature type="transmembrane region" description="Helical" evidence="1">
    <location>
        <begin position="108"/>
        <end position="131"/>
    </location>
</feature>